<keyword evidence="2" id="KW-1185">Reference proteome</keyword>
<comment type="caution">
    <text evidence="1">The sequence shown here is derived from an EMBL/GenBank/DDBJ whole genome shotgun (WGS) entry which is preliminary data.</text>
</comment>
<organism evidence="1 2">
    <name type="scientific">Dermacentor silvarum</name>
    <name type="common">Tick</name>
    <dbReference type="NCBI Taxonomy" id="543639"/>
    <lineage>
        <taxon>Eukaryota</taxon>
        <taxon>Metazoa</taxon>
        <taxon>Ecdysozoa</taxon>
        <taxon>Arthropoda</taxon>
        <taxon>Chelicerata</taxon>
        <taxon>Arachnida</taxon>
        <taxon>Acari</taxon>
        <taxon>Parasitiformes</taxon>
        <taxon>Ixodida</taxon>
        <taxon>Ixodoidea</taxon>
        <taxon>Ixodidae</taxon>
        <taxon>Rhipicephalinae</taxon>
        <taxon>Dermacentor</taxon>
    </lineage>
</organism>
<evidence type="ECO:0000313" key="1">
    <source>
        <dbReference type="EMBL" id="KAH7965478.1"/>
    </source>
</evidence>
<evidence type="ECO:0000313" key="2">
    <source>
        <dbReference type="Proteomes" id="UP000821865"/>
    </source>
</evidence>
<reference evidence="1" key="1">
    <citation type="submission" date="2020-05" db="EMBL/GenBank/DDBJ databases">
        <title>Large-scale comparative analyses of tick genomes elucidate their genetic diversity and vector capacities.</title>
        <authorList>
            <person name="Jia N."/>
            <person name="Wang J."/>
            <person name="Shi W."/>
            <person name="Du L."/>
            <person name="Sun Y."/>
            <person name="Zhan W."/>
            <person name="Jiang J."/>
            <person name="Wang Q."/>
            <person name="Zhang B."/>
            <person name="Ji P."/>
            <person name="Sakyi L.B."/>
            <person name="Cui X."/>
            <person name="Yuan T."/>
            <person name="Jiang B."/>
            <person name="Yang W."/>
            <person name="Lam T.T.-Y."/>
            <person name="Chang Q."/>
            <person name="Ding S."/>
            <person name="Wang X."/>
            <person name="Zhu J."/>
            <person name="Ruan X."/>
            <person name="Zhao L."/>
            <person name="Wei J."/>
            <person name="Que T."/>
            <person name="Du C."/>
            <person name="Cheng J."/>
            <person name="Dai P."/>
            <person name="Han X."/>
            <person name="Huang E."/>
            <person name="Gao Y."/>
            <person name="Liu J."/>
            <person name="Shao H."/>
            <person name="Ye R."/>
            <person name="Li L."/>
            <person name="Wei W."/>
            <person name="Wang X."/>
            <person name="Wang C."/>
            <person name="Yang T."/>
            <person name="Huo Q."/>
            <person name="Li W."/>
            <person name="Guo W."/>
            <person name="Chen H."/>
            <person name="Zhou L."/>
            <person name="Ni X."/>
            <person name="Tian J."/>
            <person name="Zhou Y."/>
            <person name="Sheng Y."/>
            <person name="Liu T."/>
            <person name="Pan Y."/>
            <person name="Xia L."/>
            <person name="Li J."/>
            <person name="Zhao F."/>
            <person name="Cao W."/>
        </authorList>
    </citation>
    <scope>NUCLEOTIDE SEQUENCE</scope>
    <source>
        <strain evidence="1">Dsil-2018</strain>
    </source>
</reference>
<name>A0ACB8DBV8_DERSI</name>
<sequence length="181" mass="20586">MTDLCRGRGGGPHGRLWLKWSECLRTRQMLLVVIKDLSPEEEEGEKKAKELNRHQCKVRLQRQAALQTCDSCPTRDGEHRTERKKTSWKSISKMAPRWVPNADSGPWLQSQWPAEALRDDTGCKAIQKTTFTARSHRPTEQIPDPSWLRVARAYAPRPDDDGGTAAQPCGRHPRTRPGVQN</sequence>
<accession>A0ACB8DBV8</accession>
<proteinExistence type="predicted"/>
<gene>
    <name evidence="1" type="ORF">HPB49_008367</name>
</gene>
<dbReference type="EMBL" id="CM023471">
    <property type="protein sequence ID" value="KAH7965478.1"/>
    <property type="molecule type" value="Genomic_DNA"/>
</dbReference>
<dbReference type="Proteomes" id="UP000821865">
    <property type="component" value="Chromosome 2"/>
</dbReference>
<protein>
    <submittedName>
        <fullName evidence="1">Uncharacterized protein</fullName>
    </submittedName>
</protein>